<accession>A0A0F9JMB2</accession>
<evidence type="ECO:0000256" key="1">
    <source>
        <dbReference type="SAM" id="MobiDB-lite"/>
    </source>
</evidence>
<organism evidence="2">
    <name type="scientific">marine sediment metagenome</name>
    <dbReference type="NCBI Taxonomy" id="412755"/>
    <lineage>
        <taxon>unclassified sequences</taxon>
        <taxon>metagenomes</taxon>
        <taxon>ecological metagenomes</taxon>
    </lineage>
</organism>
<sequence>MRCKLGYQPCTRCNGGKSNGHGIDRSRVGEFRPRDWRGDEALLNSLLKQRGQKQNAHNRKELRRGECGTVMRAQR</sequence>
<dbReference type="AlphaFoldDB" id="A0A0F9JMB2"/>
<comment type="caution">
    <text evidence="2">The sequence shown here is derived from an EMBL/GenBank/DDBJ whole genome shotgun (WGS) entry which is preliminary data.</text>
</comment>
<name>A0A0F9JMB2_9ZZZZ</name>
<evidence type="ECO:0000313" key="2">
    <source>
        <dbReference type="EMBL" id="KKM70969.1"/>
    </source>
</evidence>
<dbReference type="EMBL" id="LAZR01009720">
    <property type="protein sequence ID" value="KKM70969.1"/>
    <property type="molecule type" value="Genomic_DNA"/>
</dbReference>
<protein>
    <submittedName>
        <fullName evidence="2">Uncharacterized protein</fullName>
    </submittedName>
</protein>
<proteinExistence type="predicted"/>
<reference evidence="2" key="1">
    <citation type="journal article" date="2015" name="Nature">
        <title>Complex archaea that bridge the gap between prokaryotes and eukaryotes.</title>
        <authorList>
            <person name="Spang A."/>
            <person name="Saw J.H."/>
            <person name="Jorgensen S.L."/>
            <person name="Zaremba-Niedzwiedzka K."/>
            <person name="Martijn J."/>
            <person name="Lind A.E."/>
            <person name="van Eijk R."/>
            <person name="Schleper C."/>
            <person name="Guy L."/>
            <person name="Ettema T.J."/>
        </authorList>
    </citation>
    <scope>NUCLEOTIDE SEQUENCE</scope>
</reference>
<gene>
    <name evidence="2" type="ORF">LCGC14_1435350</name>
</gene>
<feature type="region of interest" description="Disordered" evidence="1">
    <location>
        <begin position="49"/>
        <end position="75"/>
    </location>
</feature>